<dbReference type="InterPro" id="IPR024353">
    <property type="entry name" value="DUF3871"/>
</dbReference>
<name>A0AAE3H150_9BACT</name>
<comment type="caution">
    <text evidence="1">The sequence shown here is derived from an EMBL/GenBank/DDBJ whole genome shotgun (WGS) entry which is preliminary data.</text>
</comment>
<accession>A0AAE3H150</accession>
<sequence length="323" mass="37333">MELQLINPEIKLSESVSSSELAFIQANTIPMALYELEQKHIIPVFVKDNEPVISHHDFIGCVQEVASHVFKNETILPPSLRVSHPIKGRIPEAKEKSAKDLLEHEKTIYYERMAFVIEIPSVYSEINGNRLSLTVGGIKAYNMDNLYNRKGADEHFKIFIGFQNKVCCNLCIWTDGFSGVLKVKSSSDLMKQIFEVFTTYSFEQHFSFLNRFKEYYLTENQFANLLGRAKMYQYLPLQEKKMLPNLMFGDNQIGIVARDYYQDESFCRNPDGSVNLWNLYNLFTGANKQSYIDTFLDRGLNAFSFVKHLENSLERGSNTWFLS</sequence>
<gene>
    <name evidence="1" type="ORF">EGI31_08470</name>
</gene>
<dbReference type="AlphaFoldDB" id="A0AAE3H150"/>
<evidence type="ECO:0000313" key="1">
    <source>
        <dbReference type="EMBL" id="MCP9762988.1"/>
    </source>
</evidence>
<proteinExistence type="predicted"/>
<reference evidence="1 2" key="1">
    <citation type="submission" date="2018-11" db="EMBL/GenBank/DDBJ databases">
        <title>Novel bacteria species description.</title>
        <authorList>
            <person name="Han J.-H."/>
        </authorList>
    </citation>
    <scope>NUCLEOTIDE SEQUENCE [LARGE SCALE GENOMIC DNA]</scope>
    <source>
        <strain evidence="1 2">KCTC23259</strain>
    </source>
</reference>
<dbReference type="Proteomes" id="UP001204144">
    <property type="component" value="Unassembled WGS sequence"/>
</dbReference>
<protein>
    <submittedName>
        <fullName evidence="1">DUF3871 family protein</fullName>
    </submittedName>
</protein>
<keyword evidence="2" id="KW-1185">Reference proteome</keyword>
<dbReference type="RefSeq" id="WP_255036770.1">
    <property type="nucleotide sequence ID" value="NZ_RJUF01000018.1"/>
</dbReference>
<dbReference type="Pfam" id="PF12987">
    <property type="entry name" value="DUF3871"/>
    <property type="match status" value="1"/>
</dbReference>
<organism evidence="1 2">
    <name type="scientific">Lacihabitans soyangensis</name>
    <dbReference type="NCBI Taxonomy" id="869394"/>
    <lineage>
        <taxon>Bacteria</taxon>
        <taxon>Pseudomonadati</taxon>
        <taxon>Bacteroidota</taxon>
        <taxon>Cytophagia</taxon>
        <taxon>Cytophagales</taxon>
        <taxon>Leadbetterellaceae</taxon>
        <taxon>Lacihabitans</taxon>
    </lineage>
</organism>
<dbReference type="EMBL" id="RJUF01000018">
    <property type="protein sequence ID" value="MCP9762988.1"/>
    <property type="molecule type" value="Genomic_DNA"/>
</dbReference>
<evidence type="ECO:0000313" key="2">
    <source>
        <dbReference type="Proteomes" id="UP001204144"/>
    </source>
</evidence>